<comment type="caution">
    <text evidence="4">The sequence shown here is derived from an EMBL/GenBank/DDBJ whole genome shotgun (WGS) entry which is preliminary data.</text>
</comment>
<dbReference type="Pfam" id="PF03109">
    <property type="entry name" value="ABC1"/>
    <property type="match status" value="1"/>
</dbReference>
<feature type="domain" description="Protein kinase" evidence="3">
    <location>
        <begin position="24"/>
        <end position="388"/>
    </location>
</feature>
<dbReference type="Gene3D" id="1.10.510.10">
    <property type="entry name" value="Transferase(Phosphotransferase) domain 1"/>
    <property type="match status" value="1"/>
</dbReference>
<keyword evidence="2" id="KW-1133">Transmembrane helix</keyword>
<dbReference type="EMBL" id="RZNC01000007">
    <property type="protein sequence ID" value="RWZ58304.1"/>
    <property type="molecule type" value="Genomic_DNA"/>
</dbReference>
<dbReference type="PROSITE" id="PS50011">
    <property type="entry name" value="PROTEIN_KINASE_DOM"/>
    <property type="match status" value="1"/>
</dbReference>
<gene>
    <name evidence="4" type="ORF">ELQ92_14875</name>
</gene>
<evidence type="ECO:0000256" key="1">
    <source>
        <dbReference type="ARBA" id="ARBA00009670"/>
    </source>
</evidence>
<name>A0A3S4A1E4_9MICO</name>
<evidence type="ECO:0000256" key="2">
    <source>
        <dbReference type="SAM" id="Phobius"/>
    </source>
</evidence>
<dbReference type="GO" id="GO:0005524">
    <property type="term" value="F:ATP binding"/>
    <property type="evidence" value="ECO:0007669"/>
    <property type="project" value="InterPro"/>
</dbReference>
<dbReference type="InterPro" id="IPR011009">
    <property type="entry name" value="Kinase-like_dom_sf"/>
</dbReference>
<protein>
    <submittedName>
        <fullName evidence="4">AarF/ABC1/UbiB kinase family protein</fullName>
    </submittedName>
</protein>
<dbReference type="OrthoDB" id="9795390at2"/>
<dbReference type="SUPFAM" id="SSF56112">
    <property type="entry name" value="Protein kinase-like (PK-like)"/>
    <property type="match status" value="1"/>
</dbReference>
<sequence>MPWESVRSIVVEELGDEPDDVFDAFDPEPLASASIGQVHTAVLHDGSAVVVKVRRPEAVQRVHEDLEILRVLAEGASRVSDLAAGFDVRGLVREFSDTLLAELDYLREARNAERLAHNFRARSDVLVPSVSSATTTSRVLTLERLGGIKVDDIAALEAEGIDRRALARRGAGIVLQMIFDDRFLHGDLQPGNLFIQPDGSVALIDFGMVGEISEDLRDDLAGFLVAFASGEAGALADAVIDLSVAAAPVDRAEVRAAMAGFVEEYAGRSLGEIHFSHLAAILFGILRRHRLRLPRETALVFRVLVMVEGIGLRLDADFDLFSVIEPYARRLAMERFALGSLLRRAVGATADAGELALELPGALRRLLAEVDRDGLQFRIRAAELEPLVERAERIGNRLVAGMITAALIGGVGRLTTEGRRWRSWQDALMGTGVTITSVLTGYLLWTARRRGSDGKRRR</sequence>
<dbReference type="InterPro" id="IPR004147">
    <property type="entry name" value="ABC1_dom"/>
</dbReference>
<reference evidence="4 5" key="1">
    <citation type="submission" date="2018-12" db="EMBL/GenBank/DDBJ databases">
        <authorList>
            <person name="Li F."/>
        </authorList>
    </citation>
    <scope>NUCLEOTIDE SEQUENCE [LARGE SCALE GENOMIC DNA]</scope>
    <source>
        <strain evidence="4 5">8H24J-4-2</strain>
    </source>
</reference>
<keyword evidence="4" id="KW-0808">Transferase</keyword>
<dbReference type="GO" id="GO:0004672">
    <property type="term" value="F:protein kinase activity"/>
    <property type="evidence" value="ECO:0007669"/>
    <property type="project" value="InterPro"/>
</dbReference>
<dbReference type="PANTHER" id="PTHR10566">
    <property type="entry name" value="CHAPERONE-ACTIVITY OF BC1 COMPLEX CABC1 -RELATED"/>
    <property type="match status" value="1"/>
</dbReference>
<dbReference type="InterPro" id="IPR050154">
    <property type="entry name" value="UbiB_kinase"/>
</dbReference>
<proteinExistence type="inferred from homology"/>
<dbReference type="InterPro" id="IPR000719">
    <property type="entry name" value="Prot_kinase_dom"/>
</dbReference>
<comment type="similarity">
    <text evidence="1">Belongs to the protein kinase superfamily. ADCK protein kinase family.</text>
</comment>
<dbReference type="Proteomes" id="UP000288603">
    <property type="component" value="Unassembled WGS sequence"/>
</dbReference>
<organism evidence="4 5">
    <name type="scientific">Labedella populi</name>
    <dbReference type="NCBI Taxonomy" id="2498850"/>
    <lineage>
        <taxon>Bacteria</taxon>
        <taxon>Bacillati</taxon>
        <taxon>Actinomycetota</taxon>
        <taxon>Actinomycetes</taxon>
        <taxon>Micrococcales</taxon>
        <taxon>Microbacteriaceae</taxon>
        <taxon>Labedella</taxon>
    </lineage>
</organism>
<evidence type="ECO:0000313" key="5">
    <source>
        <dbReference type="Proteomes" id="UP000288603"/>
    </source>
</evidence>
<evidence type="ECO:0000259" key="3">
    <source>
        <dbReference type="PROSITE" id="PS50011"/>
    </source>
</evidence>
<keyword evidence="2" id="KW-0812">Transmembrane</keyword>
<keyword evidence="2" id="KW-0472">Membrane</keyword>
<feature type="transmembrane region" description="Helical" evidence="2">
    <location>
        <begin position="427"/>
        <end position="447"/>
    </location>
</feature>
<evidence type="ECO:0000313" key="4">
    <source>
        <dbReference type="EMBL" id="RWZ58304.1"/>
    </source>
</evidence>
<dbReference type="CDD" id="cd05121">
    <property type="entry name" value="ABC1_ADCK3-like"/>
    <property type="match status" value="1"/>
</dbReference>
<keyword evidence="5" id="KW-1185">Reference proteome</keyword>
<accession>A0A3S4A1E4</accession>
<dbReference type="AlphaFoldDB" id="A0A3S4A1E4"/>
<keyword evidence="4" id="KW-0418">Kinase</keyword>
<dbReference type="PANTHER" id="PTHR10566:SF113">
    <property type="entry name" value="PROTEIN ACTIVITY OF BC1 COMPLEX KINASE 7, CHLOROPLASTIC"/>
    <property type="match status" value="1"/>
</dbReference>